<gene>
    <name evidence="7 9" type="primary">recO</name>
    <name evidence="9" type="ORF">M8523_22060</name>
</gene>
<comment type="similarity">
    <text evidence="1 7">Belongs to the RecO family.</text>
</comment>
<dbReference type="Gene3D" id="1.20.1440.120">
    <property type="entry name" value="Recombination protein O, C-terminal domain"/>
    <property type="match status" value="1"/>
</dbReference>
<evidence type="ECO:0000256" key="5">
    <source>
        <dbReference type="ARBA" id="ARBA00023204"/>
    </source>
</evidence>
<protein>
    <recommendedName>
        <fullName evidence="2 7">DNA repair protein RecO</fullName>
    </recommendedName>
    <alternativeName>
        <fullName evidence="6 7">Recombination protein O</fullName>
    </alternativeName>
</protein>
<dbReference type="NCBIfam" id="TIGR00613">
    <property type="entry name" value="reco"/>
    <property type="match status" value="1"/>
</dbReference>
<dbReference type="Pfam" id="PF02565">
    <property type="entry name" value="RecO_C"/>
    <property type="match status" value="1"/>
</dbReference>
<evidence type="ECO:0000256" key="4">
    <source>
        <dbReference type="ARBA" id="ARBA00023172"/>
    </source>
</evidence>
<dbReference type="Proteomes" id="UP001165667">
    <property type="component" value="Unassembled WGS sequence"/>
</dbReference>
<evidence type="ECO:0000259" key="8">
    <source>
        <dbReference type="Pfam" id="PF11967"/>
    </source>
</evidence>
<organism evidence="9 10">
    <name type="scientific">Lichenifustis flavocetrariae</name>
    <dbReference type="NCBI Taxonomy" id="2949735"/>
    <lineage>
        <taxon>Bacteria</taxon>
        <taxon>Pseudomonadati</taxon>
        <taxon>Pseudomonadota</taxon>
        <taxon>Alphaproteobacteria</taxon>
        <taxon>Hyphomicrobiales</taxon>
        <taxon>Lichenihabitantaceae</taxon>
        <taxon>Lichenifustis</taxon>
    </lineage>
</organism>
<comment type="function">
    <text evidence="7">Involved in DNA repair and RecF pathway recombination.</text>
</comment>
<keyword evidence="3 7" id="KW-0227">DNA damage</keyword>
<dbReference type="InterPro" id="IPR003717">
    <property type="entry name" value="RecO"/>
</dbReference>
<dbReference type="InterPro" id="IPR042242">
    <property type="entry name" value="RecO_C"/>
</dbReference>
<evidence type="ECO:0000256" key="2">
    <source>
        <dbReference type="ARBA" id="ARBA00021310"/>
    </source>
</evidence>
<keyword evidence="4 7" id="KW-0233">DNA recombination</keyword>
<feature type="domain" description="DNA replication/recombination mediator RecO N-terminal" evidence="8">
    <location>
        <begin position="1"/>
        <end position="70"/>
    </location>
</feature>
<dbReference type="HAMAP" id="MF_00201">
    <property type="entry name" value="RecO"/>
    <property type="match status" value="1"/>
</dbReference>
<dbReference type="AlphaFoldDB" id="A0AA41Z578"/>
<evidence type="ECO:0000256" key="7">
    <source>
        <dbReference type="HAMAP-Rule" id="MF_00201"/>
    </source>
</evidence>
<dbReference type="EMBL" id="JAMOIM010000017">
    <property type="protein sequence ID" value="MCW6510703.1"/>
    <property type="molecule type" value="Genomic_DNA"/>
</dbReference>
<dbReference type="RefSeq" id="WP_282587077.1">
    <property type="nucleotide sequence ID" value="NZ_JAMOIM010000017.1"/>
</dbReference>
<dbReference type="InterPro" id="IPR037278">
    <property type="entry name" value="ARFGAP/RecO"/>
</dbReference>
<evidence type="ECO:0000256" key="3">
    <source>
        <dbReference type="ARBA" id="ARBA00022763"/>
    </source>
</evidence>
<proteinExistence type="inferred from homology"/>
<evidence type="ECO:0000313" key="10">
    <source>
        <dbReference type="Proteomes" id="UP001165667"/>
    </source>
</evidence>
<reference evidence="9" key="1">
    <citation type="submission" date="2022-05" db="EMBL/GenBank/DDBJ databases">
        <authorList>
            <person name="Pankratov T."/>
        </authorList>
    </citation>
    <scope>NUCLEOTIDE SEQUENCE</scope>
    <source>
        <strain evidence="9">BP6-180914</strain>
    </source>
</reference>
<dbReference type="PANTHER" id="PTHR33991">
    <property type="entry name" value="DNA REPAIR PROTEIN RECO"/>
    <property type="match status" value="1"/>
</dbReference>
<dbReference type="InterPro" id="IPR012340">
    <property type="entry name" value="NA-bd_OB-fold"/>
</dbReference>
<dbReference type="SUPFAM" id="SSF50249">
    <property type="entry name" value="Nucleic acid-binding proteins"/>
    <property type="match status" value="1"/>
</dbReference>
<accession>A0AA41Z578</accession>
<dbReference type="SUPFAM" id="SSF57863">
    <property type="entry name" value="ArfGap/RecO-like zinc finger"/>
    <property type="match status" value="1"/>
</dbReference>
<evidence type="ECO:0000313" key="9">
    <source>
        <dbReference type="EMBL" id="MCW6510703.1"/>
    </source>
</evidence>
<dbReference type="Pfam" id="PF11967">
    <property type="entry name" value="RecO_N"/>
    <property type="match status" value="1"/>
</dbReference>
<dbReference type="InterPro" id="IPR022572">
    <property type="entry name" value="DNA_rep/recomb_RecO_N"/>
</dbReference>
<evidence type="ECO:0000256" key="1">
    <source>
        <dbReference type="ARBA" id="ARBA00007452"/>
    </source>
</evidence>
<dbReference type="GO" id="GO:0043590">
    <property type="term" value="C:bacterial nucleoid"/>
    <property type="evidence" value="ECO:0007669"/>
    <property type="project" value="TreeGrafter"/>
</dbReference>
<dbReference type="GO" id="GO:0006302">
    <property type="term" value="P:double-strand break repair"/>
    <property type="evidence" value="ECO:0007669"/>
    <property type="project" value="TreeGrafter"/>
</dbReference>
<dbReference type="GO" id="GO:0006310">
    <property type="term" value="P:DNA recombination"/>
    <property type="evidence" value="ECO:0007669"/>
    <property type="project" value="UniProtKB-UniRule"/>
</dbReference>
<keyword evidence="10" id="KW-1185">Reference proteome</keyword>
<comment type="caution">
    <text evidence="9">The sequence shown here is derived from an EMBL/GenBank/DDBJ whole genome shotgun (WGS) entry which is preliminary data.</text>
</comment>
<keyword evidence="5 7" id="KW-0234">DNA repair</keyword>
<dbReference type="Gene3D" id="2.40.50.140">
    <property type="entry name" value="Nucleic acid-binding proteins"/>
    <property type="match status" value="1"/>
</dbReference>
<dbReference type="PANTHER" id="PTHR33991:SF1">
    <property type="entry name" value="DNA REPAIR PROTEIN RECO"/>
    <property type="match status" value="1"/>
</dbReference>
<sequence>MEWCDDAIVLGLKLHGETSVIAELLTQAHGRHSGFIHGGRSRRLRPVLQPGNTVRATWKARSEEQLGTLTLEPLVQRAARLMESALALHGANLVCALLRLLPEREPQPELYSTVIAILDRIDDARTTPAAIVHLEIMLLRELGFGLDLGCCAVTGATDDLAYVSPKTGRAVSKGAGAPYAGRIFPLPAFLLAQDGIVAAPAADVAAGFLLAEHFLNRDVFQPRGLTIPDCRRAYIRAVEIAAA</sequence>
<name>A0AA41Z578_9HYPH</name>
<evidence type="ECO:0000256" key="6">
    <source>
        <dbReference type="ARBA" id="ARBA00033409"/>
    </source>
</evidence>